<evidence type="ECO:0000313" key="2">
    <source>
        <dbReference type="Proteomes" id="UP000318081"/>
    </source>
</evidence>
<dbReference type="Proteomes" id="UP000318081">
    <property type="component" value="Chromosome"/>
</dbReference>
<organism evidence="1 2">
    <name type="scientific">Stieleria magnilauensis</name>
    <dbReference type="NCBI Taxonomy" id="2527963"/>
    <lineage>
        <taxon>Bacteria</taxon>
        <taxon>Pseudomonadati</taxon>
        <taxon>Planctomycetota</taxon>
        <taxon>Planctomycetia</taxon>
        <taxon>Pirellulales</taxon>
        <taxon>Pirellulaceae</taxon>
        <taxon>Stieleria</taxon>
    </lineage>
</organism>
<reference evidence="1 2" key="1">
    <citation type="submission" date="2019-02" db="EMBL/GenBank/DDBJ databases">
        <title>Deep-cultivation of Planctomycetes and their phenomic and genomic characterization uncovers novel biology.</title>
        <authorList>
            <person name="Wiegand S."/>
            <person name="Jogler M."/>
            <person name="Boedeker C."/>
            <person name="Pinto D."/>
            <person name="Vollmers J."/>
            <person name="Rivas-Marin E."/>
            <person name="Kohn T."/>
            <person name="Peeters S.H."/>
            <person name="Heuer A."/>
            <person name="Rast P."/>
            <person name="Oberbeckmann S."/>
            <person name="Bunk B."/>
            <person name="Jeske O."/>
            <person name="Meyerdierks A."/>
            <person name="Storesund J.E."/>
            <person name="Kallscheuer N."/>
            <person name="Luecker S."/>
            <person name="Lage O.M."/>
            <person name="Pohl T."/>
            <person name="Merkel B.J."/>
            <person name="Hornburger P."/>
            <person name="Mueller R.-W."/>
            <person name="Bruemmer F."/>
            <person name="Labrenz M."/>
            <person name="Spormann A.M."/>
            <person name="Op den Camp H."/>
            <person name="Overmann J."/>
            <person name="Amann R."/>
            <person name="Jetten M.S.M."/>
            <person name="Mascher T."/>
            <person name="Medema M.H."/>
            <person name="Devos D.P."/>
            <person name="Kaster A.-K."/>
            <person name="Ovreas L."/>
            <person name="Rohde M."/>
            <person name="Galperin M.Y."/>
            <person name="Jogler C."/>
        </authorList>
    </citation>
    <scope>NUCLEOTIDE SEQUENCE [LARGE SCALE GENOMIC DNA]</scope>
    <source>
        <strain evidence="1 2">TBK1r</strain>
    </source>
</reference>
<keyword evidence="2" id="KW-1185">Reference proteome</keyword>
<protein>
    <submittedName>
        <fullName evidence="1">Uncharacterized protein</fullName>
    </submittedName>
</protein>
<name>A0ABX5XTV4_9BACT</name>
<proteinExistence type="predicted"/>
<dbReference type="EMBL" id="CP036432">
    <property type="protein sequence ID" value="QDV83304.1"/>
    <property type="molecule type" value="Genomic_DNA"/>
</dbReference>
<evidence type="ECO:0000313" key="1">
    <source>
        <dbReference type="EMBL" id="QDV83304.1"/>
    </source>
</evidence>
<gene>
    <name evidence="1" type="ORF">TBK1r_22410</name>
</gene>
<accession>A0ABX5XTV4</accession>
<sequence>MQNEAGVEMLPGHHMPPHEIGGRRTHKYEWMFCISYLISRGRITGNEYSDVQFTLEPRTGQLNF</sequence>